<reference evidence="1" key="1">
    <citation type="submission" date="2014-09" db="EMBL/GenBank/DDBJ databases">
        <authorList>
            <person name="Magalhaes I.L.F."/>
            <person name="Oliveira U."/>
            <person name="Santos F.R."/>
            <person name="Vidigal T.H.D.A."/>
            <person name="Brescovit A.D."/>
            <person name="Santos A.J."/>
        </authorList>
    </citation>
    <scope>NUCLEOTIDE SEQUENCE</scope>
    <source>
        <tissue evidence="1">Shoot tissue taken approximately 20 cm above the soil surface</tissue>
    </source>
</reference>
<evidence type="ECO:0000313" key="1">
    <source>
        <dbReference type="EMBL" id="JAE29987.1"/>
    </source>
</evidence>
<accession>A0A0A9GZN4</accession>
<organism evidence="1">
    <name type="scientific">Arundo donax</name>
    <name type="common">Giant reed</name>
    <name type="synonym">Donax arundinaceus</name>
    <dbReference type="NCBI Taxonomy" id="35708"/>
    <lineage>
        <taxon>Eukaryota</taxon>
        <taxon>Viridiplantae</taxon>
        <taxon>Streptophyta</taxon>
        <taxon>Embryophyta</taxon>
        <taxon>Tracheophyta</taxon>
        <taxon>Spermatophyta</taxon>
        <taxon>Magnoliopsida</taxon>
        <taxon>Liliopsida</taxon>
        <taxon>Poales</taxon>
        <taxon>Poaceae</taxon>
        <taxon>PACMAD clade</taxon>
        <taxon>Arundinoideae</taxon>
        <taxon>Arundineae</taxon>
        <taxon>Arundo</taxon>
    </lineage>
</organism>
<sequence length="24" mass="2616">MSLTFFCFFTVQIGSLSTSGLETV</sequence>
<name>A0A0A9GZN4_ARUDO</name>
<protein>
    <submittedName>
        <fullName evidence="1">Uncharacterized protein</fullName>
    </submittedName>
</protein>
<proteinExistence type="predicted"/>
<reference evidence="1" key="2">
    <citation type="journal article" date="2015" name="Data Brief">
        <title>Shoot transcriptome of the giant reed, Arundo donax.</title>
        <authorList>
            <person name="Barrero R.A."/>
            <person name="Guerrero F.D."/>
            <person name="Moolhuijzen P."/>
            <person name="Goolsby J.A."/>
            <person name="Tidwell J."/>
            <person name="Bellgard S.E."/>
            <person name="Bellgard M.I."/>
        </authorList>
    </citation>
    <scope>NUCLEOTIDE SEQUENCE</scope>
    <source>
        <tissue evidence="1">Shoot tissue taken approximately 20 cm above the soil surface</tissue>
    </source>
</reference>
<dbReference type="EMBL" id="GBRH01167909">
    <property type="protein sequence ID" value="JAE29987.1"/>
    <property type="molecule type" value="Transcribed_RNA"/>
</dbReference>
<dbReference type="AlphaFoldDB" id="A0A0A9GZN4"/>